<dbReference type="STRING" id="401053.AciPR4_3099"/>
<feature type="region of interest" description="Disordered" evidence="1">
    <location>
        <begin position="1"/>
        <end position="23"/>
    </location>
</feature>
<keyword evidence="3" id="KW-1185">Reference proteome</keyword>
<protein>
    <submittedName>
        <fullName evidence="2">Uncharacterized protein</fullName>
    </submittedName>
</protein>
<name>E8V6Q5_TERSS</name>
<dbReference type="Gene3D" id="1.10.30.50">
    <property type="match status" value="1"/>
</dbReference>
<dbReference type="AlphaFoldDB" id="E8V6Q5"/>
<accession>E8V6Q5</accession>
<evidence type="ECO:0000256" key="1">
    <source>
        <dbReference type="SAM" id="MobiDB-lite"/>
    </source>
</evidence>
<sequence length="117" mass="13612">MLRRTPLNKVRERPRRKGKAMPKPAVRIMRDGREICTETAHGRAEYRRRRDAMWSRDHGICCICGTHVDSEDATFEHWEGRGMNGGHRDDRIERDGKPYNGIAHELCNSLKGSRRQS</sequence>
<evidence type="ECO:0000313" key="2">
    <source>
        <dbReference type="EMBL" id="ADV83857.1"/>
    </source>
</evidence>
<dbReference type="HOGENOM" id="CLU_2083723_0_0_0"/>
<evidence type="ECO:0000313" key="3">
    <source>
        <dbReference type="Proteomes" id="UP000006844"/>
    </source>
</evidence>
<proteinExistence type="predicted"/>
<dbReference type="Proteomes" id="UP000006844">
    <property type="component" value="Chromosome"/>
</dbReference>
<gene>
    <name evidence="2" type="ordered locus">AciPR4_3099</name>
</gene>
<organism evidence="2 3">
    <name type="scientific">Terriglobus saanensis (strain ATCC BAA-1853 / DSM 23119 / SP1PR4)</name>
    <dbReference type="NCBI Taxonomy" id="401053"/>
    <lineage>
        <taxon>Bacteria</taxon>
        <taxon>Pseudomonadati</taxon>
        <taxon>Acidobacteriota</taxon>
        <taxon>Terriglobia</taxon>
        <taxon>Terriglobales</taxon>
        <taxon>Acidobacteriaceae</taxon>
        <taxon>Terriglobus</taxon>
    </lineage>
</organism>
<dbReference type="EMBL" id="CP002467">
    <property type="protein sequence ID" value="ADV83857.1"/>
    <property type="molecule type" value="Genomic_DNA"/>
</dbReference>
<reference evidence="2 3" key="1">
    <citation type="journal article" date="2012" name="Stand. Genomic Sci.">
        <title>Complete genome sequence of Terriglobus saanensis type strain SP1PR4(T), an Acidobacteria from tundra soil.</title>
        <authorList>
            <person name="Rawat S.R."/>
            <person name="Mannisto M.K."/>
            <person name="Starovoytov V."/>
            <person name="Goodwin L."/>
            <person name="Nolan M."/>
            <person name="Hauser L."/>
            <person name="Land M."/>
            <person name="Davenport K.W."/>
            <person name="Woyke T."/>
            <person name="Haggblom M.M."/>
        </authorList>
    </citation>
    <scope>NUCLEOTIDE SEQUENCE</scope>
    <source>
        <strain evidence="3">ATCC BAA-1853 / DSM 23119 / SP1PR4</strain>
    </source>
</reference>
<dbReference type="KEGG" id="tsa:AciPR4_3099"/>